<comment type="similarity">
    <text evidence="2">Belongs to the major facilitator superfamily. Metabolite:H+ Symporter (MHS) family (TC 2.A.1.6) family.</text>
</comment>
<evidence type="ECO:0000256" key="8">
    <source>
        <dbReference type="ARBA" id="ARBA00023136"/>
    </source>
</evidence>
<keyword evidence="5 12" id="KW-0812">Transmembrane</keyword>
<dbReference type="Proteomes" id="UP000277871">
    <property type="component" value="Unassembled WGS sequence"/>
</dbReference>
<feature type="region of interest" description="Disordered" evidence="11">
    <location>
        <begin position="231"/>
        <end position="260"/>
    </location>
</feature>
<feature type="transmembrane region" description="Helical" evidence="12">
    <location>
        <begin position="174"/>
        <end position="192"/>
    </location>
</feature>
<feature type="transmembrane region" description="Helical" evidence="12">
    <location>
        <begin position="340"/>
        <end position="359"/>
    </location>
</feature>
<feature type="transmembrane region" description="Helical" evidence="12">
    <location>
        <begin position="308"/>
        <end position="328"/>
    </location>
</feature>
<evidence type="ECO:0000256" key="7">
    <source>
        <dbReference type="ARBA" id="ARBA00022989"/>
    </source>
</evidence>
<evidence type="ECO:0000256" key="12">
    <source>
        <dbReference type="SAM" id="Phobius"/>
    </source>
</evidence>
<feature type="transmembrane region" description="Helical" evidence="12">
    <location>
        <begin position="365"/>
        <end position="384"/>
    </location>
</feature>
<dbReference type="InterPro" id="IPR005828">
    <property type="entry name" value="MFS_sugar_transport-like"/>
</dbReference>
<evidence type="ECO:0000256" key="11">
    <source>
        <dbReference type="SAM" id="MobiDB-lite"/>
    </source>
</evidence>
<evidence type="ECO:0000256" key="6">
    <source>
        <dbReference type="ARBA" id="ARBA00022847"/>
    </source>
</evidence>
<dbReference type="Pfam" id="PF00083">
    <property type="entry name" value="Sugar_tr"/>
    <property type="match status" value="1"/>
</dbReference>
<dbReference type="GO" id="GO:0015293">
    <property type="term" value="F:symporter activity"/>
    <property type="evidence" value="ECO:0007669"/>
    <property type="project" value="UniProtKB-KW"/>
</dbReference>
<dbReference type="PANTHER" id="PTHR43528">
    <property type="entry name" value="ALPHA-KETOGLUTARATE PERMEASE"/>
    <property type="match status" value="1"/>
</dbReference>
<evidence type="ECO:0000256" key="10">
    <source>
        <dbReference type="ARBA" id="ARBA00039918"/>
    </source>
</evidence>
<evidence type="ECO:0000256" key="9">
    <source>
        <dbReference type="ARBA" id="ARBA00037295"/>
    </source>
</evidence>
<comment type="subcellular location">
    <subcellularLocation>
        <location evidence="1">Cell membrane</location>
        <topology evidence="1">Multi-pass membrane protein</topology>
    </subcellularLocation>
</comment>
<feature type="transmembrane region" description="Helical" evidence="12">
    <location>
        <begin position="405"/>
        <end position="425"/>
    </location>
</feature>
<keyword evidence="15" id="KW-1185">Reference proteome</keyword>
<evidence type="ECO:0000256" key="2">
    <source>
        <dbReference type="ARBA" id="ARBA00008240"/>
    </source>
</evidence>
<keyword evidence="7 12" id="KW-1133">Transmembrane helix</keyword>
<evidence type="ECO:0000256" key="5">
    <source>
        <dbReference type="ARBA" id="ARBA00022692"/>
    </source>
</evidence>
<dbReference type="InterPro" id="IPR036259">
    <property type="entry name" value="MFS_trans_sf"/>
</dbReference>
<keyword evidence="8 12" id="KW-0472">Membrane</keyword>
<name>A0A3L9L4R8_9MICC</name>
<dbReference type="InterPro" id="IPR020846">
    <property type="entry name" value="MFS_dom"/>
</dbReference>
<feature type="transmembrane region" description="Helical" evidence="12">
    <location>
        <begin position="99"/>
        <end position="123"/>
    </location>
</feature>
<dbReference type="RefSeq" id="WP_121863982.1">
    <property type="nucleotide sequence ID" value="NZ_RDEX01000001.1"/>
</dbReference>
<keyword evidence="4" id="KW-1003">Cell membrane</keyword>
<dbReference type="PROSITE" id="PS50850">
    <property type="entry name" value="MFS"/>
    <property type="match status" value="1"/>
</dbReference>
<reference evidence="14 15" key="1">
    <citation type="submission" date="2018-10" db="EMBL/GenBank/DDBJ databases">
        <title>Kocuria tytonicola, new bacteria from the preen glands of American barn owls (Tyto furcata).</title>
        <authorList>
            <person name="Braun M.S."/>
            <person name="Wang E."/>
            <person name="Zimmermann S."/>
            <person name="Boutin S."/>
            <person name="Wagner H."/>
            <person name="Wink M."/>
        </authorList>
    </citation>
    <scope>NUCLEOTIDE SEQUENCE [LARGE SCALE GENOMIC DNA]</scope>
    <source>
        <strain evidence="14 15">473</strain>
    </source>
</reference>
<evidence type="ECO:0000256" key="4">
    <source>
        <dbReference type="ARBA" id="ARBA00022475"/>
    </source>
</evidence>
<feature type="transmembrane region" description="Helical" evidence="12">
    <location>
        <begin position="67"/>
        <end position="87"/>
    </location>
</feature>
<dbReference type="PANTHER" id="PTHR43528:SF8">
    <property type="entry name" value="BLR0239 PROTEIN"/>
    <property type="match status" value="1"/>
</dbReference>
<evidence type="ECO:0000313" key="15">
    <source>
        <dbReference type="Proteomes" id="UP000277871"/>
    </source>
</evidence>
<evidence type="ECO:0000259" key="13">
    <source>
        <dbReference type="PROSITE" id="PS50850"/>
    </source>
</evidence>
<accession>A0A3L9L4R8</accession>
<organism evidence="14 15">
    <name type="scientific">Kocuria tytonicola</name>
    <dbReference type="NCBI Taxonomy" id="2055946"/>
    <lineage>
        <taxon>Bacteria</taxon>
        <taxon>Bacillati</taxon>
        <taxon>Actinomycetota</taxon>
        <taxon>Actinomycetes</taxon>
        <taxon>Micrococcales</taxon>
        <taxon>Micrococcaceae</taxon>
        <taxon>Kocuria</taxon>
    </lineage>
</organism>
<feature type="compositionally biased region" description="Low complexity" evidence="11">
    <location>
        <begin position="246"/>
        <end position="257"/>
    </location>
</feature>
<dbReference type="AlphaFoldDB" id="A0A3L9L4R8"/>
<evidence type="ECO:0000313" key="14">
    <source>
        <dbReference type="EMBL" id="RLY93983.1"/>
    </source>
</evidence>
<dbReference type="InterPro" id="IPR051084">
    <property type="entry name" value="H+-coupled_symporters"/>
</dbReference>
<evidence type="ECO:0000256" key="1">
    <source>
        <dbReference type="ARBA" id="ARBA00004651"/>
    </source>
</evidence>
<feature type="transmembrane region" description="Helical" evidence="12">
    <location>
        <begin position="275"/>
        <end position="296"/>
    </location>
</feature>
<evidence type="ECO:0000256" key="3">
    <source>
        <dbReference type="ARBA" id="ARBA00022448"/>
    </source>
</evidence>
<protein>
    <recommendedName>
        <fullName evidence="10">Putative proline/betaine transporter</fullName>
    </recommendedName>
</protein>
<dbReference type="Gene3D" id="1.20.1250.20">
    <property type="entry name" value="MFS general substrate transporter like domains"/>
    <property type="match status" value="2"/>
</dbReference>
<proteinExistence type="inferred from homology"/>
<dbReference type="FunFam" id="1.20.1250.20:FF:000001">
    <property type="entry name" value="Dicarboxylate MFS transporter"/>
    <property type="match status" value="1"/>
</dbReference>
<gene>
    <name evidence="14" type="ORF">EAE32_01705</name>
</gene>
<keyword evidence="3" id="KW-0813">Transport</keyword>
<comment type="caution">
    <text evidence="14">The sequence shown here is derived from an EMBL/GenBank/DDBJ whole genome shotgun (WGS) entry which is preliminary data.</text>
</comment>
<feature type="domain" description="Major facilitator superfamily (MFS) profile" evidence="13">
    <location>
        <begin position="25"/>
        <end position="458"/>
    </location>
</feature>
<sequence length="460" mass="48435">MSTATASTPASPEVSHEQRVTARRAVVASSIGNALEWFDIIVYSSLAVVISTLFFEHDGVDRVTGTLLTFGTFAVSYLIRPLGALVLGSYADRHGRRPALTITIALMMLGTLIMVVAPTSAVIGPAAALLILLARLVQGFSAGGEFGTATAFLIENAPDRRAFYGSWQVATQGLAILLASGFGFVLTTLLSHDALYSWGWRVPYVFGLLIGPVGLFIRLRMDETPDFEALQDERERAASSPTASERAAAPGTATPRASPWRGPLAQTIVHSAGRWLTASGVVGLASMSVYTILFMPTFSIQNLDLPSWAAYLGGVVAGLVTLVGSPFVGHLADRVGPGKVMLAAAVLGVVAVYPLFLWLVAVPTVATLTAVQAVLGVVMALYFGPLPALLTEMFPTEIRTTGMSVAYNLGVTVFGGFAPLALAWLVSATGSLTAPSIYYAAVALLSLVSLVVARKRYAVR</sequence>
<feature type="transmembrane region" description="Helical" evidence="12">
    <location>
        <begin position="437"/>
        <end position="453"/>
    </location>
</feature>
<feature type="transmembrane region" description="Helical" evidence="12">
    <location>
        <begin position="129"/>
        <end position="154"/>
    </location>
</feature>
<dbReference type="SUPFAM" id="SSF103473">
    <property type="entry name" value="MFS general substrate transporter"/>
    <property type="match status" value="1"/>
</dbReference>
<comment type="function">
    <text evidence="9">May be a proton symporter involved in the uptake of osmolytes such as proline and glycine betaine.</text>
</comment>
<dbReference type="EMBL" id="RDEX01000001">
    <property type="protein sequence ID" value="RLY93983.1"/>
    <property type="molecule type" value="Genomic_DNA"/>
</dbReference>
<feature type="transmembrane region" description="Helical" evidence="12">
    <location>
        <begin position="198"/>
        <end position="217"/>
    </location>
</feature>
<dbReference type="GO" id="GO:0005886">
    <property type="term" value="C:plasma membrane"/>
    <property type="evidence" value="ECO:0007669"/>
    <property type="project" value="UniProtKB-SubCell"/>
</dbReference>
<keyword evidence="6" id="KW-0769">Symport</keyword>
<feature type="transmembrane region" description="Helical" evidence="12">
    <location>
        <begin position="37"/>
        <end position="55"/>
    </location>
</feature>